<feature type="transmembrane region" description="Helical" evidence="5">
    <location>
        <begin position="139"/>
        <end position="159"/>
    </location>
</feature>
<organism evidence="6 7">
    <name type="scientific">Aureococcus anophagefferens</name>
    <name type="common">Harmful bloom alga</name>
    <dbReference type="NCBI Taxonomy" id="44056"/>
    <lineage>
        <taxon>Eukaryota</taxon>
        <taxon>Sar</taxon>
        <taxon>Stramenopiles</taxon>
        <taxon>Ochrophyta</taxon>
        <taxon>Pelagophyceae</taxon>
        <taxon>Pelagomonadales</taxon>
        <taxon>Pelagomonadaceae</taxon>
        <taxon>Aureococcus</taxon>
    </lineage>
</organism>
<dbReference type="PANTHER" id="PTHR31652:SF0">
    <property type="entry name" value="LIMR FAMILY PROTEIN DDB_G0283707-RELATED"/>
    <property type="match status" value="1"/>
</dbReference>
<accession>A0ABR1FJW8</accession>
<feature type="transmembrane region" description="Helical" evidence="5">
    <location>
        <begin position="45"/>
        <end position="67"/>
    </location>
</feature>
<evidence type="ECO:0000256" key="5">
    <source>
        <dbReference type="SAM" id="Phobius"/>
    </source>
</evidence>
<feature type="transmembrane region" description="Helical" evidence="5">
    <location>
        <begin position="508"/>
        <end position="527"/>
    </location>
</feature>
<evidence type="ECO:0000256" key="4">
    <source>
        <dbReference type="ARBA" id="ARBA00023136"/>
    </source>
</evidence>
<feature type="transmembrane region" description="Helical" evidence="5">
    <location>
        <begin position="95"/>
        <end position="118"/>
    </location>
</feature>
<sequence>MAASSPYALGILNLFFLLVGIVVLTVVNVYVLVKWQHPEDKNQWVSAKAAVVLGMLVTELVIVGLPLDVANNGGARDCSYDWGDTAECGGLDMRAYWLSVFGLAIAWVWVVIPTYVFAYEAHDELGEHTTGDTFKAAACSELGLLVVLLIVVIPMYFIINEVDAFAGTTLGAAVGTFDAAQGLNSFEFMGDLASTDRVFSSRSSDTIVFGVNFLDYLAAFFSWVGWFLFVLWGGIGLACLPIDLILAYVYRPVPMDAREIAEYKLQIQKRVAELIDVGGQLQGERARRGVPPRSLAGARSLRGAHSSFLDGAKQGWWATRKQNARDQVKVNKFAQMVFILETEVEELEIISGRAKDYEPLVYVGYLLLGVVAAVHSLLWVVHIIVYMLVDPAPTPFLNDYLIQFSSWYPLFGSLACALFTFYLLCATMKGCLKFGTRFFLIKLHPMKYNGTYLNSFLFNVGLFGICAFPVVQFCTAAFADYARFSDAATRFIVVKHLVFFKSFYDTMAFEYALMSVLGLALVWLFIAPHDVPASTSKLKASLGKAKPRATSDVFGASSSKYTAHNVL</sequence>
<feature type="transmembrane region" description="Helical" evidence="5">
    <location>
        <begin position="223"/>
        <end position="250"/>
    </location>
</feature>
<dbReference type="Proteomes" id="UP001363151">
    <property type="component" value="Unassembled WGS sequence"/>
</dbReference>
<gene>
    <name evidence="6" type="ORF">SO694_00030153</name>
</gene>
<reference evidence="6 7" key="1">
    <citation type="submission" date="2024-03" db="EMBL/GenBank/DDBJ databases">
        <title>Aureococcus anophagefferens CCMP1851 and Kratosvirus quantuckense: Draft genome of a second virus-susceptible host strain in the model system.</title>
        <authorList>
            <person name="Chase E."/>
            <person name="Truchon A.R."/>
            <person name="Schepens W."/>
            <person name="Wilhelm S.W."/>
        </authorList>
    </citation>
    <scope>NUCLEOTIDE SEQUENCE [LARGE SCALE GENOMIC DNA]</scope>
    <source>
        <strain evidence="6 7">CCMP1851</strain>
    </source>
</reference>
<dbReference type="EMBL" id="JBBJCI010000370">
    <property type="protein sequence ID" value="KAK7232209.1"/>
    <property type="molecule type" value="Genomic_DNA"/>
</dbReference>
<keyword evidence="2 5" id="KW-0812">Transmembrane</keyword>
<comment type="caution">
    <text evidence="6">The sequence shown here is derived from an EMBL/GenBank/DDBJ whole genome shotgun (WGS) entry which is preliminary data.</text>
</comment>
<dbReference type="InterPro" id="IPR006876">
    <property type="entry name" value="LMBR1-like_membr_prot"/>
</dbReference>
<evidence type="ECO:0000256" key="2">
    <source>
        <dbReference type="ARBA" id="ARBA00022692"/>
    </source>
</evidence>
<proteinExistence type="predicted"/>
<keyword evidence="3 5" id="KW-1133">Transmembrane helix</keyword>
<keyword evidence="4 5" id="KW-0472">Membrane</keyword>
<feature type="transmembrane region" description="Helical" evidence="5">
    <location>
        <begin position="453"/>
        <end position="479"/>
    </location>
</feature>
<keyword evidence="7" id="KW-1185">Reference proteome</keyword>
<evidence type="ECO:0000256" key="3">
    <source>
        <dbReference type="ARBA" id="ARBA00022989"/>
    </source>
</evidence>
<feature type="transmembrane region" description="Helical" evidence="5">
    <location>
        <begin position="360"/>
        <end position="387"/>
    </location>
</feature>
<dbReference type="PANTHER" id="PTHR31652">
    <property type="entry name" value="LIMR FAMILY PROTEIN DDB_G0283707-RELATED"/>
    <property type="match status" value="1"/>
</dbReference>
<protein>
    <submittedName>
        <fullName evidence="6">LMBR1-like membrane protein</fullName>
    </submittedName>
</protein>
<feature type="transmembrane region" description="Helical" evidence="5">
    <location>
        <begin position="6"/>
        <end position="33"/>
    </location>
</feature>
<evidence type="ECO:0000256" key="1">
    <source>
        <dbReference type="ARBA" id="ARBA00004141"/>
    </source>
</evidence>
<feature type="transmembrane region" description="Helical" evidence="5">
    <location>
        <begin position="407"/>
        <end position="432"/>
    </location>
</feature>
<evidence type="ECO:0000313" key="7">
    <source>
        <dbReference type="Proteomes" id="UP001363151"/>
    </source>
</evidence>
<comment type="subcellular location">
    <subcellularLocation>
        <location evidence="1">Membrane</location>
        <topology evidence="1">Multi-pass membrane protein</topology>
    </subcellularLocation>
</comment>
<name>A0ABR1FJW8_AURAN</name>
<evidence type="ECO:0000313" key="6">
    <source>
        <dbReference type="EMBL" id="KAK7232209.1"/>
    </source>
</evidence>
<dbReference type="Pfam" id="PF04791">
    <property type="entry name" value="LMBR1"/>
    <property type="match status" value="2"/>
</dbReference>